<name>A0ACC4AJ99_POPAL</name>
<reference evidence="1 2" key="1">
    <citation type="journal article" date="2024" name="Plant Biotechnol. J.">
        <title>Genome and CRISPR/Cas9 system of a widespread forest tree (Populus alba) in the world.</title>
        <authorList>
            <person name="Liu Y.J."/>
            <person name="Jiang P.F."/>
            <person name="Han X.M."/>
            <person name="Li X.Y."/>
            <person name="Wang H.M."/>
            <person name="Wang Y.J."/>
            <person name="Wang X.X."/>
            <person name="Zeng Q.Y."/>
        </authorList>
    </citation>
    <scope>NUCLEOTIDE SEQUENCE [LARGE SCALE GENOMIC DNA]</scope>
    <source>
        <strain evidence="2">cv. PAL-ZL1</strain>
    </source>
</reference>
<proteinExistence type="predicted"/>
<dbReference type="EMBL" id="RCHU02000018">
    <property type="protein sequence ID" value="KAL3566247.1"/>
    <property type="molecule type" value="Genomic_DNA"/>
</dbReference>
<dbReference type="Proteomes" id="UP000309997">
    <property type="component" value="Unassembled WGS sequence"/>
</dbReference>
<accession>A0ACC4AJ99</accession>
<comment type="caution">
    <text evidence="1">The sequence shown here is derived from an EMBL/GenBank/DDBJ whole genome shotgun (WGS) entry which is preliminary data.</text>
</comment>
<organism evidence="1 2">
    <name type="scientific">Populus alba</name>
    <name type="common">White poplar</name>
    <dbReference type="NCBI Taxonomy" id="43335"/>
    <lineage>
        <taxon>Eukaryota</taxon>
        <taxon>Viridiplantae</taxon>
        <taxon>Streptophyta</taxon>
        <taxon>Embryophyta</taxon>
        <taxon>Tracheophyta</taxon>
        <taxon>Spermatophyta</taxon>
        <taxon>Magnoliopsida</taxon>
        <taxon>eudicotyledons</taxon>
        <taxon>Gunneridae</taxon>
        <taxon>Pentapetalae</taxon>
        <taxon>rosids</taxon>
        <taxon>fabids</taxon>
        <taxon>Malpighiales</taxon>
        <taxon>Salicaceae</taxon>
        <taxon>Saliceae</taxon>
        <taxon>Populus</taxon>
    </lineage>
</organism>
<sequence length="116" mass="13108">MPEQLFCLDLLNHLSSDVNFHRQKLLIFMNMSGCEEKVEIGNLPWLTILIELCKQHLAHLAIAGFESTCIEQLSQQPIVVGSRVLSSFQAYFPSEIPAPACSTKLLPVRKGGWWVR</sequence>
<gene>
    <name evidence="1" type="ORF">D5086_031662</name>
</gene>
<keyword evidence="2" id="KW-1185">Reference proteome</keyword>
<protein>
    <submittedName>
        <fullName evidence="1">Uncharacterized protein</fullName>
    </submittedName>
</protein>
<evidence type="ECO:0000313" key="2">
    <source>
        <dbReference type="Proteomes" id="UP000309997"/>
    </source>
</evidence>
<evidence type="ECO:0000313" key="1">
    <source>
        <dbReference type="EMBL" id="KAL3566247.1"/>
    </source>
</evidence>